<organism evidence="3 4">
    <name type="scientific">Marasmiellus scandens</name>
    <dbReference type="NCBI Taxonomy" id="2682957"/>
    <lineage>
        <taxon>Eukaryota</taxon>
        <taxon>Fungi</taxon>
        <taxon>Dikarya</taxon>
        <taxon>Basidiomycota</taxon>
        <taxon>Agaricomycotina</taxon>
        <taxon>Agaricomycetes</taxon>
        <taxon>Agaricomycetidae</taxon>
        <taxon>Agaricales</taxon>
        <taxon>Marasmiineae</taxon>
        <taxon>Omphalotaceae</taxon>
        <taxon>Marasmiellus</taxon>
    </lineage>
</organism>
<dbReference type="Pfam" id="PF12937">
    <property type="entry name" value="F-box-like"/>
    <property type="match status" value="1"/>
</dbReference>
<dbReference type="Proteomes" id="UP001498398">
    <property type="component" value="Unassembled WGS sequence"/>
</dbReference>
<comment type="caution">
    <text evidence="3">The sequence shown here is derived from an EMBL/GenBank/DDBJ whole genome shotgun (WGS) entry which is preliminary data.</text>
</comment>
<feature type="domain" description="F-box" evidence="2">
    <location>
        <begin position="34"/>
        <end position="89"/>
    </location>
</feature>
<protein>
    <recommendedName>
        <fullName evidence="2">F-box domain-containing protein</fullName>
    </recommendedName>
</protein>
<evidence type="ECO:0000313" key="4">
    <source>
        <dbReference type="Proteomes" id="UP001498398"/>
    </source>
</evidence>
<accession>A0ABR1JQR1</accession>
<sequence>MPSNENLDARSRPSTNRTGQGTYEDQCDHLSLAQKLPVELLTTIFSLYSPSLSVTHSHVFPTTLALSQTCSYWRQVVLSTPKLWSNLSLNLTYDKNDVAILVDLHLARSEPLPLTLRVDGSKLNDHGEQELVNRLSSYGWSVLMTLFNAHTRWSNASFNLHWDVLDVNLIDSSVKLNASAFPILHTLSVSWQNDRELRISNRLFHIWHNLPVLQSLQIDSYLPYFPFNLNTLSKIVVTKCRLCAEVRFLLARCKNLSDATFTMDAYPDDADLDVDVFPVNTLHSLTLNFTAMEVGCNLLSSLTLPRLTTLDLSSQYGDVDQMTLVKRVFRDMLSRSSCQLTELRLTGRFGTDLDLIEILSMTPTVISLALNVRSAYGGYVTDKLFEMLSFDSTVADISTRNEAILPCLARFHLTMIQSDGSTSFAPSKDGYTYRAVLPALPDPKAILSMVQSRFSFDFPSGRTRLECFALSVSILLEGTRYKGNDWAQLFGSTAESSLRALARDGLQLELNIKEGPAVRWS</sequence>
<dbReference type="EMBL" id="JBANRG010000009">
    <property type="protein sequence ID" value="KAK7463494.1"/>
    <property type="molecule type" value="Genomic_DNA"/>
</dbReference>
<dbReference type="InterPro" id="IPR001810">
    <property type="entry name" value="F-box_dom"/>
</dbReference>
<keyword evidence="4" id="KW-1185">Reference proteome</keyword>
<gene>
    <name evidence="3" type="ORF">VKT23_006841</name>
</gene>
<proteinExistence type="predicted"/>
<feature type="region of interest" description="Disordered" evidence="1">
    <location>
        <begin position="1"/>
        <end position="23"/>
    </location>
</feature>
<evidence type="ECO:0000313" key="3">
    <source>
        <dbReference type="EMBL" id="KAK7463494.1"/>
    </source>
</evidence>
<name>A0ABR1JQR1_9AGAR</name>
<evidence type="ECO:0000256" key="1">
    <source>
        <dbReference type="SAM" id="MobiDB-lite"/>
    </source>
</evidence>
<evidence type="ECO:0000259" key="2">
    <source>
        <dbReference type="Pfam" id="PF12937"/>
    </source>
</evidence>
<reference evidence="3 4" key="1">
    <citation type="submission" date="2024-01" db="EMBL/GenBank/DDBJ databases">
        <title>A draft genome for the cacao thread blight pathogen Marasmiellus scandens.</title>
        <authorList>
            <person name="Baruah I.K."/>
            <person name="Leung J."/>
            <person name="Bukari Y."/>
            <person name="Amoako-Attah I."/>
            <person name="Meinhardt L.W."/>
            <person name="Bailey B.A."/>
            <person name="Cohen S.P."/>
        </authorList>
    </citation>
    <scope>NUCLEOTIDE SEQUENCE [LARGE SCALE GENOMIC DNA]</scope>
    <source>
        <strain evidence="3 4">GH-19</strain>
    </source>
</reference>
<dbReference type="Gene3D" id="1.20.1280.50">
    <property type="match status" value="1"/>
</dbReference>